<dbReference type="GO" id="GO:0000149">
    <property type="term" value="F:SNARE binding"/>
    <property type="evidence" value="ECO:0007669"/>
    <property type="project" value="TreeGrafter"/>
</dbReference>
<feature type="compositionally biased region" description="Gly residues" evidence="5">
    <location>
        <begin position="1019"/>
        <end position="1031"/>
    </location>
</feature>
<dbReference type="Proteomes" id="UP000279236">
    <property type="component" value="Unassembled WGS sequence"/>
</dbReference>
<dbReference type="GO" id="GO:0006890">
    <property type="term" value="P:retrograde vesicle-mediated transport, Golgi to endoplasmic reticulum"/>
    <property type="evidence" value="ECO:0007669"/>
    <property type="project" value="InterPro"/>
</dbReference>
<evidence type="ECO:0000256" key="5">
    <source>
        <dbReference type="SAM" id="MobiDB-lite"/>
    </source>
</evidence>
<dbReference type="AlphaFoldDB" id="A0A427Y092"/>
<dbReference type="GeneID" id="39590586"/>
<dbReference type="OrthoDB" id="27490at2759"/>
<protein>
    <recommendedName>
        <fullName evidence="6">Sec39 domain-containing protein</fullName>
    </recommendedName>
</protein>
<evidence type="ECO:0000256" key="2">
    <source>
        <dbReference type="ARBA" id="ARBA00022448"/>
    </source>
</evidence>
<keyword evidence="4" id="KW-0653">Protein transport</keyword>
<reference evidence="7 8" key="1">
    <citation type="submission" date="2018-11" db="EMBL/GenBank/DDBJ databases">
        <title>Genome sequence of Apiotrichum porosum DSM 27194.</title>
        <authorList>
            <person name="Aliyu H."/>
            <person name="Gorte O."/>
            <person name="Ochsenreither K."/>
        </authorList>
    </citation>
    <scope>NUCLEOTIDE SEQUENCE [LARGE SCALE GENOMIC DNA]</scope>
    <source>
        <strain evidence="7 8">DSM 27194</strain>
    </source>
</reference>
<feature type="domain" description="Sec39" evidence="6">
    <location>
        <begin position="345"/>
        <end position="937"/>
    </location>
</feature>
<accession>A0A427Y092</accession>
<comment type="subcellular location">
    <subcellularLocation>
        <location evidence="1">Endoplasmic reticulum</location>
    </subcellularLocation>
</comment>
<dbReference type="PANTHER" id="PTHR15922">
    <property type="entry name" value="NEUROBLASTOMA-AMPLIFIED SEQUENCE"/>
    <property type="match status" value="1"/>
</dbReference>
<dbReference type="GO" id="GO:0070939">
    <property type="term" value="C:Dsl1/NZR complex"/>
    <property type="evidence" value="ECO:0007669"/>
    <property type="project" value="TreeGrafter"/>
</dbReference>
<feature type="region of interest" description="Disordered" evidence="5">
    <location>
        <begin position="146"/>
        <end position="238"/>
    </location>
</feature>
<dbReference type="GO" id="GO:0015031">
    <property type="term" value="P:protein transport"/>
    <property type="evidence" value="ECO:0007669"/>
    <property type="project" value="UniProtKB-KW"/>
</dbReference>
<feature type="compositionally biased region" description="Basic and acidic residues" evidence="5">
    <location>
        <begin position="1035"/>
        <end position="1046"/>
    </location>
</feature>
<feature type="region of interest" description="Disordered" evidence="5">
    <location>
        <begin position="991"/>
        <end position="1057"/>
    </location>
</feature>
<gene>
    <name evidence="7" type="ORF">EHS24_006043</name>
</gene>
<feature type="compositionally biased region" description="Acidic residues" evidence="5">
    <location>
        <begin position="205"/>
        <end position="216"/>
    </location>
</feature>
<dbReference type="EMBL" id="RSCE01000003">
    <property type="protein sequence ID" value="RSH84521.1"/>
    <property type="molecule type" value="Genomic_DNA"/>
</dbReference>
<feature type="compositionally biased region" description="Low complexity" evidence="5">
    <location>
        <begin position="947"/>
        <end position="956"/>
    </location>
</feature>
<feature type="compositionally biased region" description="Acidic residues" evidence="5">
    <location>
        <begin position="170"/>
        <end position="197"/>
    </location>
</feature>
<dbReference type="InterPro" id="IPR013244">
    <property type="entry name" value="Sec39_domain"/>
</dbReference>
<evidence type="ECO:0000259" key="6">
    <source>
        <dbReference type="Pfam" id="PF08314"/>
    </source>
</evidence>
<proteinExistence type="predicted"/>
<evidence type="ECO:0000313" key="8">
    <source>
        <dbReference type="Proteomes" id="UP000279236"/>
    </source>
</evidence>
<dbReference type="PANTHER" id="PTHR15922:SF2">
    <property type="entry name" value="NBAS SUBUNIT OF NRZ TETHERING COMPLEX"/>
    <property type="match status" value="1"/>
</dbReference>
<sequence>METEPDVPVASSSTSHLLDAETLLSTPAHALSQATIGASLENIPTAQRLVTCTNLVLSGKFYDQNVLRLIVDVGLRAGSEEVELLEGDVRSRLEESHATKGDGWEGWSQDDVHAQLRAVLDSDEPRHVVARCLAVLQQARRRLDTFDTFHAPRTPPPEPIAGTPAKQAEEDIAAEDDDPWDDDPWAEGGDDEDDNDEIPPILDDPWAEDASEDEEPVPLPKADTATPDSAEPQNPPIDPSTFILQSVVFSALYFATSAHLTALRVVCQRHSSDIWPYRLAIVEAIPGWVSPADDDVLALLPSAGEDGEGRAWPKGKVVDTPCFLDLLVPHFGPASLGPAAAPALLPNRKDDTLSSDGISEWYTDRVFALDDLGLLDSQLTWVQHGAALGVGGLDAIGEDLSLLSRLIYDANLTPEQLGQWSLATWRTASEEEIVKAYLSNSTPDSVVDDIRRLVLPYLYVLESRAERAGNADPGLVQRMLHSAILELPLDLALPCFEASKATLRAPARLIKDDQTVARMALAILYGSDQRDAYKTMSAIFECLPVWDVSGGDPESDREATATTLESIADFVRPTVSSAGAHSAPELFIFFKPLPFSSLSRALDILDMQLMSGEVLSRWEVPVYLRTLLQSARNHDEQVTLAEKMVRRQATRNADERVWVALWEDMDRLQSGGDSLLRGAFGMLSKEELMRIFLGGVLSAGNFATAKKVIRRLEPEGHFTPESLEDVVLTTSKEFYMRAETGNIHTGDMKLAYECLSVPPETPAIHAERDFIQATSRLTTFRSLSNLTPAEIRHTTNKLDLIRRVLSTSDDAYRHTGIILELTDKLGYANDQAARAEVLAMLVDAAVAAEDWDLARDRVDEMVGMAQPDLGEGSGDDEAAHKLRAVVWRSCLALGRQAQYPDLGGRMALLAQAIALCPPDDVPVILPIWRKVEAEVAAHPEVLHMTRSTSSSGTPPSLNLPAGGEERVLGSRTAARAARLALDLGHGLRSFTGSPALGSARSPDLSRHDSRDSRDSRDGQGQGQGQGHGHGGALAARRDSSSARRDAAALFDDGDEESVRAVGRRALVRGVGWLLGAEEGEM</sequence>
<comment type="caution">
    <text evidence="7">The sequence shown here is derived from an EMBL/GenBank/DDBJ whole genome shotgun (WGS) entry which is preliminary data.</text>
</comment>
<keyword evidence="3" id="KW-0256">Endoplasmic reticulum</keyword>
<evidence type="ECO:0000256" key="1">
    <source>
        <dbReference type="ARBA" id="ARBA00004240"/>
    </source>
</evidence>
<evidence type="ECO:0000256" key="3">
    <source>
        <dbReference type="ARBA" id="ARBA00022824"/>
    </source>
</evidence>
<feature type="compositionally biased region" description="Basic and acidic residues" evidence="5">
    <location>
        <begin position="1003"/>
        <end position="1017"/>
    </location>
</feature>
<dbReference type="Pfam" id="PF08314">
    <property type="entry name" value="Sec39"/>
    <property type="match status" value="1"/>
</dbReference>
<keyword evidence="2" id="KW-0813">Transport</keyword>
<dbReference type="STRING" id="105984.A0A427Y092"/>
<evidence type="ECO:0000256" key="4">
    <source>
        <dbReference type="ARBA" id="ARBA00022927"/>
    </source>
</evidence>
<organism evidence="7 8">
    <name type="scientific">Apiotrichum porosum</name>
    <dbReference type="NCBI Taxonomy" id="105984"/>
    <lineage>
        <taxon>Eukaryota</taxon>
        <taxon>Fungi</taxon>
        <taxon>Dikarya</taxon>
        <taxon>Basidiomycota</taxon>
        <taxon>Agaricomycotina</taxon>
        <taxon>Tremellomycetes</taxon>
        <taxon>Trichosporonales</taxon>
        <taxon>Trichosporonaceae</taxon>
        <taxon>Apiotrichum</taxon>
    </lineage>
</organism>
<evidence type="ECO:0000313" key="7">
    <source>
        <dbReference type="EMBL" id="RSH84521.1"/>
    </source>
</evidence>
<name>A0A427Y092_9TREE</name>
<feature type="region of interest" description="Disordered" evidence="5">
    <location>
        <begin position="943"/>
        <end position="963"/>
    </location>
</feature>
<dbReference type="RefSeq" id="XP_028477969.1">
    <property type="nucleotide sequence ID" value="XM_028621517.1"/>
</dbReference>
<keyword evidence="8" id="KW-1185">Reference proteome</keyword>